<comment type="subcellular location">
    <subcellularLocation>
        <location evidence="1 6">Membrane</location>
        <topology evidence="1 6">Multi-pass membrane protein</topology>
    </subcellularLocation>
</comment>
<evidence type="ECO:0000256" key="3">
    <source>
        <dbReference type="ARBA" id="ARBA00022692"/>
    </source>
</evidence>
<protein>
    <recommendedName>
        <fullName evidence="6">GDT1 family protein</fullName>
    </recommendedName>
</protein>
<evidence type="ECO:0000256" key="5">
    <source>
        <dbReference type="ARBA" id="ARBA00023136"/>
    </source>
</evidence>
<evidence type="ECO:0000256" key="6">
    <source>
        <dbReference type="RuleBase" id="RU365102"/>
    </source>
</evidence>
<keyword evidence="3 6" id="KW-0812">Transmembrane</keyword>
<proteinExistence type="inferred from homology"/>
<feature type="transmembrane region" description="Helical" evidence="6">
    <location>
        <begin position="6"/>
        <end position="29"/>
    </location>
</feature>
<sequence length="189" mass="19777">MNITEFLVILGITLAAELTDKSMVAAVLLSRRNGAAKTVSAAVTAVGIEAFAVAFLANSIRLLLHGSLIHIVTGIALTGIGIFLIIKAFRDEEEDPEEGQRSSTWPKIFLIFFLAELGDVTQATTAGFALATGSPIFVGLAATLGMGISLTAAVALTRYTQHLSQRLLYCLAGIIILVLAGLSFAGIGM</sequence>
<reference evidence="7 8" key="1">
    <citation type="submission" date="2024-07" db="EMBL/GenBank/DDBJ databases">
        <title>Draft Genome Sequence of Ferrimicrobium acidiphilum Strain YE2023, Isolated from a Pulp of Bioleach Reactor.</title>
        <authorList>
            <person name="Elkina Y.A."/>
            <person name="Bulaeva A.G."/>
            <person name="Beletsky A.V."/>
            <person name="Mardanov A.V."/>
        </authorList>
    </citation>
    <scope>NUCLEOTIDE SEQUENCE [LARGE SCALE GENOMIC DNA]</scope>
    <source>
        <strain evidence="7 8">YE2023</strain>
    </source>
</reference>
<evidence type="ECO:0000256" key="1">
    <source>
        <dbReference type="ARBA" id="ARBA00004141"/>
    </source>
</evidence>
<feature type="transmembrane region" description="Helical" evidence="6">
    <location>
        <begin position="41"/>
        <end position="62"/>
    </location>
</feature>
<feature type="transmembrane region" description="Helical" evidence="6">
    <location>
        <begin position="68"/>
        <end position="89"/>
    </location>
</feature>
<feature type="transmembrane region" description="Helical" evidence="6">
    <location>
        <begin position="168"/>
        <end position="187"/>
    </location>
</feature>
<accession>A0ABV3Y458</accession>
<organism evidence="7 8">
    <name type="scientific">Ferrimicrobium acidiphilum</name>
    <dbReference type="NCBI Taxonomy" id="121039"/>
    <lineage>
        <taxon>Bacteria</taxon>
        <taxon>Bacillati</taxon>
        <taxon>Actinomycetota</taxon>
        <taxon>Acidimicrobiia</taxon>
        <taxon>Acidimicrobiales</taxon>
        <taxon>Acidimicrobiaceae</taxon>
        <taxon>Ferrimicrobium</taxon>
    </lineage>
</organism>
<keyword evidence="4 6" id="KW-1133">Transmembrane helix</keyword>
<comment type="caution">
    <text evidence="7">The sequence shown here is derived from an EMBL/GenBank/DDBJ whole genome shotgun (WGS) entry which is preliminary data.</text>
</comment>
<evidence type="ECO:0000256" key="4">
    <source>
        <dbReference type="ARBA" id="ARBA00022989"/>
    </source>
</evidence>
<feature type="transmembrane region" description="Helical" evidence="6">
    <location>
        <begin position="136"/>
        <end position="156"/>
    </location>
</feature>
<dbReference type="Proteomes" id="UP001560267">
    <property type="component" value="Unassembled WGS sequence"/>
</dbReference>
<comment type="similarity">
    <text evidence="2 6">Belongs to the GDT1 family.</text>
</comment>
<dbReference type="EMBL" id="JBFSHR010000024">
    <property type="protein sequence ID" value="MEX6429761.1"/>
    <property type="molecule type" value="Genomic_DNA"/>
</dbReference>
<dbReference type="InterPro" id="IPR001727">
    <property type="entry name" value="GDT1-like"/>
</dbReference>
<name>A0ABV3Y458_9ACTN</name>
<evidence type="ECO:0000313" key="7">
    <source>
        <dbReference type="EMBL" id="MEX6429761.1"/>
    </source>
</evidence>
<dbReference type="RefSeq" id="WP_298387396.1">
    <property type="nucleotide sequence ID" value="NZ_JBFSHR010000024.1"/>
</dbReference>
<keyword evidence="8" id="KW-1185">Reference proteome</keyword>
<dbReference type="Pfam" id="PF01169">
    <property type="entry name" value="GDT1"/>
    <property type="match status" value="1"/>
</dbReference>
<evidence type="ECO:0000313" key="8">
    <source>
        <dbReference type="Proteomes" id="UP001560267"/>
    </source>
</evidence>
<evidence type="ECO:0000256" key="2">
    <source>
        <dbReference type="ARBA" id="ARBA00009190"/>
    </source>
</evidence>
<keyword evidence="5 6" id="KW-0472">Membrane</keyword>
<gene>
    <name evidence="7" type="ORF">AB6A68_07905</name>
</gene>